<gene>
    <name evidence="1" type="primary">ORF27901</name>
</gene>
<organism evidence="1">
    <name type="scientific">Arion vulgaris</name>
    <dbReference type="NCBI Taxonomy" id="1028688"/>
    <lineage>
        <taxon>Eukaryota</taxon>
        <taxon>Metazoa</taxon>
        <taxon>Spiralia</taxon>
        <taxon>Lophotrochozoa</taxon>
        <taxon>Mollusca</taxon>
        <taxon>Gastropoda</taxon>
        <taxon>Heterobranchia</taxon>
        <taxon>Euthyneura</taxon>
        <taxon>Panpulmonata</taxon>
        <taxon>Eupulmonata</taxon>
        <taxon>Stylommatophora</taxon>
        <taxon>Helicina</taxon>
        <taxon>Arionoidea</taxon>
        <taxon>Arionidae</taxon>
        <taxon>Arion</taxon>
    </lineage>
</organism>
<accession>A0A0B6YL78</accession>
<reference evidence="1" key="1">
    <citation type="submission" date="2014-12" db="EMBL/GenBank/DDBJ databases">
        <title>Insight into the proteome of Arion vulgaris.</title>
        <authorList>
            <person name="Aradska J."/>
            <person name="Bulat T."/>
            <person name="Smidak R."/>
            <person name="Sarate P."/>
            <person name="Gangsoo J."/>
            <person name="Sialana F."/>
            <person name="Bilban M."/>
            <person name="Lubec G."/>
        </authorList>
    </citation>
    <scope>NUCLEOTIDE SEQUENCE</scope>
    <source>
        <tissue evidence="1">Skin</tissue>
    </source>
</reference>
<proteinExistence type="predicted"/>
<evidence type="ECO:0000313" key="1">
    <source>
        <dbReference type="EMBL" id="CEK56546.1"/>
    </source>
</evidence>
<sequence length="157" mass="18121">VDEARQSSCVTSMIDVDGHDEVGFVGDSDIRSGYRDRYNEVARTDRSLKEKMGFQLDIDEFKTDEYNTESGWPIVRYIEKERFFVDDNAADDSEYNRDLDSNNDGRHVYDRDSSIHARGGYNRYLDSNTDSMDIYDRNVDSNIISGDVYENYGVSNT</sequence>
<feature type="non-terminal residue" evidence="1">
    <location>
        <position position="157"/>
    </location>
</feature>
<name>A0A0B6YL78_9EUPU</name>
<feature type="non-terminal residue" evidence="1">
    <location>
        <position position="1"/>
    </location>
</feature>
<protein>
    <submittedName>
        <fullName evidence="1">Uncharacterized protein</fullName>
    </submittedName>
</protein>
<dbReference type="EMBL" id="HACG01009681">
    <property type="protein sequence ID" value="CEK56546.1"/>
    <property type="molecule type" value="Transcribed_RNA"/>
</dbReference>
<dbReference type="AlphaFoldDB" id="A0A0B6YL78"/>